<reference evidence="1 2" key="1">
    <citation type="submission" date="2018-01" db="EMBL/GenBank/DDBJ databases">
        <title>Metagenomic assembled genomes from two thermal pools in the Uzon Caldera, Kamchatka, Russia.</title>
        <authorList>
            <person name="Wilkins L."/>
            <person name="Ettinger C."/>
        </authorList>
    </citation>
    <scope>NUCLEOTIDE SEQUENCE [LARGE SCALE GENOMIC DNA]</scope>
    <source>
        <strain evidence="1">ARK-10</strain>
    </source>
</reference>
<evidence type="ECO:0000313" key="1">
    <source>
        <dbReference type="EMBL" id="PMP81116.1"/>
    </source>
</evidence>
<dbReference type="Proteomes" id="UP000236910">
    <property type="component" value="Unassembled WGS sequence"/>
</dbReference>
<name>A0A2J6X455_9BACT</name>
<proteinExistence type="predicted"/>
<sequence>MAYVIYDVHEGLKLEELNTQSAFELFEDFKKIFGKNFYFRVFCQDFDYIFDKGIEYKDETRAQANGYVYILNGKYKVSCQFKAWPRYIEVINNG</sequence>
<comment type="caution">
    <text evidence="1">The sequence shown here is derived from an EMBL/GenBank/DDBJ whole genome shotgun (WGS) entry which is preliminary data.</text>
</comment>
<dbReference type="AlphaFoldDB" id="A0A2J6X455"/>
<gene>
    <name evidence="1" type="ORF">C0175_06080</name>
</gene>
<organism evidence="1 2">
    <name type="scientific">Caldisericum exile</name>
    <dbReference type="NCBI Taxonomy" id="693075"/>
    <lineage>
        <taxon>Bacteria</taxon>
        <taxon>Pseudomonadati</taxon>
        <taxon>Caldisericota/Cryosericota group</taxon>
        <taxon>Caldisericota</taxon>
        <taxon>Caldisericia</taxon>
        <taxon>Caldisericales</taxon>
        <taxon>Caldisericaceae</taxon>
        <taxon>Caldisericum</taxon>
    </lineage>
</organism>
<dbReference type="EMBL" id="PNIX01000347">
    <property type="protein sequence ID" value="PMP81116.1"/>
    <property type="molecule type" value="Genomic_DNA"/>
</dbReference>
<evidence type="ECO:0000313" key="2">
    <source>
        <dbReference type="Proteomes" id="UP000236910"/>
    </source>
</evidence>
<protein>
    <submittedName>
        <fullName evidence="1">Uncharacterized protein</fullName>
    </submittedName>
</protein>
<accession>A0A2J6X455</accession>